<dbReference type="Gene3D" id="3.90.1300.10">
    <property type="entry name" value="Amidase signature (AS) domain"/>
    <property type="match status" value="1"/>
</dbReference>
<dbReference type="AlphaFoldDB" id="A0A1M7RJH8"/>
<dbReference type="InterPro" id="IPR000120">
    <property type="entry name" value="Amidase"/>
</dbReference>
<feature type="domain" description="Amidase" evidence="2">
    <location>
        <begin position="28"/>
        <end position="293"/>
    </location>
</feature>
<dbReference type="GO" id="GO:0016740">
    <property type="term" value="F:transferase activity"/>
    <property type="evidence" value="ECO:0007669"/>
    <property type="project" value="UniProtKB-KW"/>
</dbReference>
<dbReference type="InterPro" id="IPR036928">
    <property type="entry name" value="AS_sf"/>
</dbReference>
<dbReference type="Proteomes" id="UP000184440">
    <property type="component" value="Unassembled WGS sequence"/>
</dbReference>
<protein>
    <submittedName>
        <fullName evidence="3">Aspartyl-tRNA(Asn)/glutamyl-tRNA(Gln) amidotransferase subunit A</fullName>
    </submittedName>
</protein>
<dbReference type="PROSITE" id="PS00571">
    <property type="entry name" value="AMIDASES"/>
    <property type="match status" value="1"/>
</dbReference>
<dbReference type="PANTHER" id="PTHR11895">
    <property type="entry name" value="TRANSAMIDASE"/>
    <property type="match status" value="1"/>
</dbReference>
<accession>A0A1M7RJH8</accession>
<dbReference type="RefSeq" id="WP_073263218.1">
    <property type="nucleotide sequence ID" value="NZ_FRCS01000015.1"/>
</dbReference>
<keyword evidence="3" id="KW-0808">Transferase</keyword>
<dbReference type="InterPro" id="IPR020556">
    <property type="entry name" value="Amidase_CS"/>
</dbReference>
<proteinExistence type="inferred from homology"/>
<dbReference type="EMBL" id="FRCS01000015">
    <property type="protein sequence ID" value="SHN46322.1"/>
    <property type="molecule type" value="Genomic_DNA"/>
</dbReference>
<dbReference type="STRING" id="134849.SAMN05443668_1157"/>
<evidence type="ECO:0000259" key="2">
    <source>
        <dbReference type="Pfam" id="PF01425"/>
    </source>
</evidence>
<name>A0A1M7RJH8_9ACTN</name>
<evidence type="ECO:0000313" key="4">
    <source>
        <dbReference type="Proteomes" id="UP000184440"/>
    </source>
</evidence>
<sequence>MTDDVHYWSARRVRAAFAAGELTPPAYLDALYDRVDAVGGRVNAVTELLADTARAAAAESAERWRSGDVRPLEGLPVAIKEEHPIAGRSLSLGSVAMPEQFPDRSHPLVERIVAAGGIPHLRTTTPEFCAAVYTHSQRWGVTVSPWNRRYTSGGSSGGSGAALAAGMAPLATGSDIGGSLRIPGAFCGVVGYKPPYGAVPALAPASLDAYCHDGVMARSPQDALLLHRVVAGAHPDDHVSLTVPPTDVPPRDRRRVAVSATLGRNRVAPDVRTAVDAAAETLSGLGYQIVDAGIDWDLAELARIAIGHLGLMMTPMMRAALGDRYADADRYSRYLVEQAEEALAEYGPLGVTTAEASVQADLAALFGEVDALVCPTALVAGLEAGNDYLPGDVTLDGVPVGVRHSVELVATFPFNMASRCPVLAVPSTVTSLGIPGSVQVVAAPYAESMAFAVAEDVHAAARWYEAPELRPTLE</sequence>
<dbReference type="PANTHER" id="PTHR11895:SF7">
    <property type="entry name" value="GLUTAMYL-TRNA(GLN) AMIDOTRANSFERASE SUBUNIT A, MITOCHONDRIAL"/>
    <property type="match status" value="1"/>
</dbReference>
<reference evidence="3 4" key="1">
    <citation type="submission" date="2016-11" db="EMBL/GenBank/DDBJ databases">
        <authorList>
            <person name="Jaros S."/>
            <person name="Januszkiewicz K."/>
            <person name="Wedrychowicz H."/>
        </authorList>
    </citation>
    <scope>NUCLEOTIDE SEQUENCE [LARGE SCALE GENOMIC DNA]</scope>
    <source>
        <strain evidence="3 4">DSM 46144</strain>
    </source>
</reference>
<gene>
    <name evidence="3" type="ORF">SAMN05443668_1157</name>
</gene>
<dbReference type="Pfam" id="PF01425">
    <property type="entry name" value="Amidase"/>
    <property type="match status" value="1"/>
</dbReference>
<comment type="similarity">
    <text evidence="1">Belongs to the amidase family.</text>
</comment>
<dbReference type="SUPFAM" id="SSF75304">
    <property type="entry name" value="Amidase signature (AS) enzymes"/>
    <property type="match status" value="1"/>
</dbReference>
<keyword evidence="4" id="KW-1185">Reference proteome</keyword>
<evidence type="ECO:0000256" key="1">
    <source>
        <dbReference type="ARBA" id="ARBA00009199"/>
    </source>
</evidence>
<dbReference type="InterPro" id="IPR023631">
    <property type="entry name" value="Amidase_dom"/>
</dbReference>
<organism evidence="3 4">
    <name type="scientific">Cryptosporangium aurantiacum</name>
    <dbReference type="NCBI Taxonomy" id="134849"/>
    <lineage>
        <taxon>Bacteria</taxon>
        <taxon>Bacillati</taxon>
        <taxon>Actinomycetota</taxon>
        <taxon>Actinomycetes</taxon>
        <taxon>Cryptosporangiales</taxon>
        <taxon>Cryptosporangiaceae</taxon>
        <taxon>Cryptosporangium</taxon>
    </lineage>
</organism>
<evidence type="ECO:0000313" key="3">
    <source>
        <dbReference type="EMBL" id="SHN46322.1"/>
    </source>
</evidence>